<dbReference type="InterPro" id="IPR051472">
    <property type="entry name" value="T3SS_Stator/FliH"/>
</dbReference>
<dbReference type="AlphaFoldDB" id="A0A7W4UWY4"/>
<comment type="caution">
    <text evidence="8">The sequence shown here is derived from an EMBL/GenBank/DDBJ whole genome shotgun (WGS) entry which is preliminary data.</text>
</comment>
<dbReference type="GO" id="GO:0015031">
    <property type="term" value="P:protein transport"/>
    <property type="evidence" value="ECO:0007669"/>
    <property type="project" value="UniProtKB-KW"/>
</dbReference>
<keyword evidence="9" id="KW-1185">Reference proteome</keyword>
<comment type="function">
    <text evidence="1">Needed for flagellar regrowth and assembly.</text>
</comment>
<gene>
    <name evidence="8" type="ORF">FHX33_002380</name>
</gene>
<evidence type="ECO:0000313" key="8">
    <source>
        <dbReference type="EMBL" id="MBB2967617.1"/>
    </source>
</evidence>
<evidence type="ECO:0000256" key="2">
    <source>
        <dbReference type="ARBA" id="ARBA00006602"/>
    </source>
</evidence>
<evidence type="ECO:0000256" key="4">
    <source>
        <dbReference type="ARBA" id="ARBA00022795"/>
    </source>
</evidence>
<dbReference type="Proteomes" id="UP000538196">
    <property type="component" value="Unassembled WGS sequence"/>
</dbReference>
<comment type="similarity">
    <text evidence="2">Belongs to the FliH family.</text>
</comment>
<keyword evidence="5" id="KW-0653">Protein transport</keyword>
<evidence type="ECO:0000256" key="1">
    <source>
        <dbReference type="ARBA" id="ARBA00003041"/>
    </source>
</evidence>
<keyword evidence="8" id="KW-0282">Flagellum</keyword>
<dbReference type="GO" id="GO:0044781">
    <property type="term" value="P:bacterial-type flagellum organization"/>
    <property type="evidence" value="ECO:0007669"/>
    <property type="project" value="UniProtKB-KW"/>
</dbReference>
<dbReference type="RefSeq" id="WP_183428539.1">
    <property type="nucleotide sequence ID" value="NZ_JACHVP010000002.1"/>
</dbReference>
<dbReference type="InterPro" id="IPR018035">
    <property type="entry name" value="Flagellar_FliH/T3SS_HrpE"/>
</dbReference>
<dbReference type="PANTHER" id="PTHR34982">
    <property type="entry name" value="YOP PROTEINS TRANSLOCATION PROTEIN L"/>
    <property type="match status" value="1"/>
</dbReference>
<keyword evidence="6" id="KW-1006">Bacterial flagellum protein export</keyword>
<keyword evidence="4" id="KW-1005">Bacterial flagellum biogenesis</keyword>
<evidence type="ECO:0000313" key="9">
    <source>
        <dbReference type="Proteomes" id="UP000538196"/>
    </source>
</evidence>
<keyword evidence="3" id="KW-0813">Transport</keyword>
<dbReference type="EMBL" id="JACHVP010000002">
    <property type="protein sequence ID" value="MBB2967617.1"/>
    <property type="molecule type" value="Genomic_DNA"/>
</dbReference>
<evidence type="ECO:0000256" key="5">
    <source>
        <dbReference type="ARBA" id="ARBA00022927"/>
    </source>
</evidence>
<dbReference type="Pfam" id="PF02108">
    <property type="entry name" value="FliH"/>
    <property type="match status" value="1"/>
</dbReference>
<reference evidence="8 9" key="1">
    <citation type="submission" date="2020-08" db="EMBL/GenBank/DDBJ databases">
        <title>Sequencing the genomes of 1000 actinobacteria strains.</title>
        <authorList>
            <person name="Klenk H.-P."/>
        </authorList>
    </citation>
    <scope>NUCLEOTIDE SEQUENCE [LARGE SCALE GENOMIC DNA]</scope>
    <source>
        <strain evidence="8 9">DSM 20146</strain>
    </source>
</reference>
<evidence type="ECO:0000259" key="7">
    <source>
        <dbReference type="Pfam" id="PF02108"/>
    </source>
</evidence>
<accession>A0A7W4UWY4</accession>
<keyword evidence="8" id="KW-0966">Cell projection</keyword>
<organism evidence="8 9">
    <name type="scientific">Leifsonia aquatica</name>
    <name type="common">Corynebacterium aquaticum</name>
    <dbReference type="NCBI Taxonomy" id="144185"/>
    <lineage>
        <taxon>Bacteria</taxon>
        <taxon>Bacillati</taxon>
        <taxon>Actinomycetota</taxon>
        <taxon>Actinomycetes</taxon>
        <taxon>Micrococcales</taxon>
        <taxon>Microbacteriaceae</taxon>
        <taxon>Leifsonia</taxon>
    </lineage>
</organism>
<protein>
    <submittedName>
        <fullName evidence="8">Flagellar assembly protein FliH</fullName>
    </submittedName>
</protein>
<evidence type="ECO:0000256" key="3">
    <source>
        <dbReference type="ARBA" id="ARBA00022448"/>
    </source>
</evidence>
<name>A0A7W4UWY4_LEIAQ</name>
<evidence type="ECO:0000256" key="6">
    <source>
        <dbReference type="ARBA" id="ARBA00023225"/>
    </source>
</evidence>
<sequence>MSSDTAFAPLAIPVLAETAQEQAALASARSRGYATGFADGRRAAAEEQAAWLAAADEARALQEEQVSARIGVLAQALRAAAVELREATVPVLAEVEDVLVEAAFELASAVVGDALGDRVAAARAAVARALSGETAGEVAVVRLNPDDLALLVEAEAEAEEQAAADGNDRTSSALVTGIPAPRLVPDPSIAPGDAVGELPAGWLDARISTALARAREALS</sequence>
<dbReference type="GO" id="GO:0005829">
    <property type="term" value="C:cytosol"/>
    <property type="evidence" value="ECO:0007669"/>
    <property type="project" value="TreeGrafter"/>
</dbReference>
<feature type="domain" description="Flagellar assembly protein FliH/Type III secretion system HrpE" evidence="7">
    <location>
        <begin position="74"/>
        <end position="212"/>
    </location>
</feature>
<proteinExistence type="inferred from homology"/>
<dbReference type="PANTHER" id="PTHR34982:SF1">
    <property type="entry name" value="FLAGELLAR ASSEMBLY PROTEIN FLIH"/>
    <property type="match status" value="1"/>
</dbReference>
<keyword evidence="8" id="KW-0969">Cilium</keyword>